<sequence length="77" mass="8697">MSSKSTKAKRKAIHGNSVQELIDAGLIDQFYNLKDSVDTPPLRMTRHLYLPKLPKRAKEAIGPPDNDLLGEKRDDRP</sequence>
<reference evidence="2 3" key="1">
    <citation type="submission" date="2016-11" db="EMBL/GenBank/DDBJ databases">
        <authorList>
            <person name="Jaros S."/>
            <person name="Januszkiewicz K."/>
            <person name="Wedrychowicz H."/>
        </authorList>
    </citation>
    <scope>NUCLEOTIDE SEQUENCE [LARGE SCALE GENOMIC DNA]</scope>
    <source>
        <strain evidence="2 3">DSM 19436</strain>
    </source>
</reference>
<protein>
    <submittedName>
        <fullName evidence="2">Uncharacterized protein</fullName>
    </submittedName>
</protein>
<feature type="region of interest" description="Disordered" evidence="1">
    <location>
        <begin position="54"/>
        <end position="77"/>
    </location>
</feature>
<accession>A0A1M5DWP0</accession>
<dbReference type="RefSeq" id="WP_073053683.1">
    <property type="nucleotide sequence ID" value="NZ_FQUP01000002.1"/>
</dbReference>
<keyword evidence="3" id="KW-1185">Reference proteome</keyword>
<dbReference type="STRING" id="1122133.SAMN02745157_2819"/>
<name>A0A1M5DWP0_9HYPH</name>
<dbReference type="EMBL" id="FQUP01000002">
    <property type="protein sequence ID" value="SHF71346.1"/>
    <property type="molecule type" value="Genomic_DNA"/>
</dbReference>
<gene>
    <name evidence="2" type="ORF">SAMN02745157_2819</name>
</gene>
<evidence type="ECO:0000256" key="1">
    <source>
        <dbReference type="SAM" id="MobiDB-lite"/>
    </source>
</evidence>
<organism evidence="2 3">
    <name type="scientific">Kaistia soli DSM 19436</name>
    <dbReference type="NCBI Taxonomy" id="1122133"/>
    <lineage>
        <taxon>Bacteria</taxon>
        <taxon>Pseudomonadati</taxon>
        <taxon>Pseudomonadota</taxon>
        <taxon>Alphaproteobacteria</taxon>
        <taxon>Hyphomicrobiales</taxon>
        <taxon>Kaistiaceae</taxon>
        <taxon>Kaistia</taxon>
    </lineage>
</organism>
<evidence type="ECO:0000313" key="2">
    <source>
        <dbReference type="EMBL" id="SHF71346.1"/>
    </source>
</evidence>
<dbReference type="AlphaFoldDB" id="A0A1M5DWP0"/>
<evidence type="ECO:0000313" key="3">
    <source>
        <dbReference type="Proteomes" id="UP000184485"/>
    </source>
</evidence>
<proteinExistence type="predicted"/>
<dbReference type="Proteomes" id="UP000184485">
    <property type="component" value="Unassembled WGS sequence"/>
</dbReference>